<dbReference type="AlphaFoldDB" id="A0A4V5MYT6"/>
<name>A0A4V5MYT6_9ACTN</name>
<dbReference type="InterPro" id="IPR016084">
    <property type="entry name" value="Haem_Oase-like_multi-hlx"/>
</dbReference>
<proteinExistence type="predicted"/>
<feature type="compositionally biased region" description="Basic and acidic residues" evidence="1">
    <location>
        <begin position="346"/>
        <end position="356"/>
    </location>
</feature>
<keyword evidence="3" id="KW-1185">Reference proteome</keyword>
<sequence length="363" mass="39675">MTMTTTEYREARRASPPLPPPRGELSAAVLSALRGADRTLPGPAVVTGTDPYGDDLQLALYVLYELHYQGFDAVDDDREWDPELLRLRGALESHFLAALRSGTPAATTAAEALARLLVEPVTDDGTGVSHYLQHEGTLWQLREYAALRSLYHLKEADPHAWVIPRLHGRAKAAMVAVEFDEFGAGRAEDIHARLFANLMDDLRLDHSYGRYLGAAPAEALAIVNLMSLLGLHRALRGALVGHFASVEVTSSPGSRRLAQAMRRTGAGPAAERFYDEHVEADAVHEQVVRHEVIAPLLEAEPHLEPDVVFGIEATALLENRLGKVLLGAWRGRRSALRTPLAGGVVPDDRLDDRRAEVPSLADE</sequence>
<accession>A0A4V5MYT6</accession>
<feature type="region of interest" description="Disordered" evidence="1">
    <location>
        <begin position="1"/>
        <end position="23"/>
    </location>
</feature>
<protein>
    <submittedName>
        <fullName evidence="2">Iron-containing redox enzyme family protein</fullName>
    </submittedName>
</protein>
<evidence type="ECO:0000313" key="3">
    <source>
        <dbReference type="Proteomes" id="UP000305778"/>
    </source>
</evidence>
<dbReference type="SMART" id="SM01236">
    <property type="entry name" value="Haem_oxygenase_2"/>
    <property type="match status" value="1"/>
</dbReference>
<reference evidence="2 3" key="1">
    <citation type="submission" date="2019-04" db="EMBL/GenBank/DDBJ databases">
        <title>Streptomyces oryziradicis sp. nov., a novel actinomycete isolated from rhizosphere soil of rice (Oryza sativa L.).</title>
        <authorList>
            <person name="Li C."/>
        </authorList>
    </citation>
    <scope>NUCLEOTIDE SEQUENCE [LARGE SCALE GENOMIC DNA]</scope>
    <source>
        <strain evidence="2 3">NEAU-C40</strain>
    </source>
</reference>
<gene>
    <name evidence="2" type="ORF">FCI23_44495</name>
</gene>
<dbReference type="Pfam" id="PF14518">
    <property type="entry name" value="Haem_oxygenas_2"/>
    <property type="match status" value="1"/>
</dbReference>
<dbReference type="RefSeq" id="WP_136729741.1">
    <property type="nucleotide sequence ID" value="NZ_SUMC01000096.1"/>
</dbReference>
<dbReference type="Gene3D" id="1.20.910.10">
    <property type="entry name" value="Heme oxygenase-like"/>
    <property type="match status" value="1"/>
</dbReference>
<comment type="caution">
    <text evidence="2">The sequence shown here is derived from an EMBL/GenBank/DDBJ whole genome shotgun (WGS) entry which is preliminary data.</text>
</comment>
<dbReference type="Proteomes" id="UP000305778">
    <property type="component" value="Unassembled WGS sequence"/>
</dbReference>
<dbReference type="EMBL" id="SUMC01000096">
    <property type="protein sequence ID" value="TJZ99808.1"/>
    <property type="molecule type" value="Genomic_DNA"/>
</dbReference>
<feature type="region of interest" description="Disordered" evidence="1">
    <location>
        <begin position="340"/>
        <end position="363"/>
    </location>
</feature>
<evidence type="ECO:0000313" key="2">
    <source>
        <dbReference type="EMBL" id="TJZ99808.1"/>
    </source>
</evidence>
<dbReference type="OrthoDB" id="252872at2"/>
<organism evidence="2 3">
    <name type="scientific">Actinacidiphila oryziradicis</name>
    <dbReference type="NCBI Taxonomy" id="2571141"/>
    <lineage>
        <taxon>Bacteria</taxon>
        <taxon>Bacillati</taxon>
        <taxon>Actinomycetota</taxon>
        <taxon>Actinomycetes</taxon>
        <taxon>Kitasatosporales</taxon>
        <taxon>Streptomycetaceae</taxon>
        <taxon>Actinacidiphila</taxon>
    </lineage>
</organism>
<evidence type="ECO:0000256" key="1">
    <source>
        <dbReference type="SAM" id="MobiDB-lite"/>
    </source>
</evidence>